<proteinExistence type="predicted"/>
<reference evidence="2" key="1">
    <citation type="submission" date="2022-10" db="EMBL/GenBank/DDBJ databases">
        <title>The complete genomes of actinobacterial strains from the NBC collection.</title>
        <authorList>
            <person name="Joergensen T.S."/>
            <person name="Alvarez Arevalo M."/>
            <person name="Sterndorff E.B."/>
            <person name="Faurdal D."/>
            <person name="Vuksanovic O."/>
            <person name="Mourched A.-S."/>
            <person name="Charusanti P."/>
            <person name="Shaw S."/>
            <person name="Blin K."/>
            <person name="Weber T."/>
        </authorList>
    </citation>
    <scope>NUCLEOTIDE SEQUENCE</scope>
    <source>
        <strain evidence="2">NBC_00248</strain>
    </source>
</reference>
<keyword evidence="1" id="KW-1133">Transmembrane helix</keyword>
<gene>
    <name evidence="2" type="ORF">OG517_10950</name>
</gene>
<name>A0ABZ1TB36_STRVG</name>
<evidence type="ECO:0000256" key="1">
    <source>
        <dbReference type="SAM" id="Phobius"/>
    </source>
</evidence>
<dbReference type="Proteomes" id="UP001432039">
    <property type="component" value="Chromosome"/>
</dbReference>
<protein>
    <submittedName>
        <fullName evidence="2">DUF3817 domain-containing protein</fullName>
    </submittedName>
</protein>
<evidence type="ECO:0000313" key="2">
    <source>
        <dbReference type="EMBL" id="WUQ11916.1"/>
    </source>
</evidence>
<keyword evidence="3" id="KW-1185">Reference proteome</keyword>
<feature type="transmembrane region" description="Helical" evidence="1">
    <location>
        <begin position="7"/>
        <end position="27"/>
    </location>
</feature>
<dbReference type="EMBL" id="CP108090">
    <property type="protein sequence ID" value="WUQ11916.1"/>
    <property type="molecule type" value="Genomic_DNA"/>
</dbReference>
<keyword evidence="1" id="KW-0812">Transmembrane</keyword>
<feature type="transmembrane region" description="Helical" evidence="1">
    <location>
        <begin position="33"/>
        <end position="54"/>
    </location>
</feature>
<accession>A0ABZ1TB36</accession>
<sequence>MHRPGRLLRTAALLELGTMAVLLSNLGTFHLQAVASAVGPLHGCAYLIVLIATVREPHADRTAVALSAVPGIGGLLARRRLAAARPPARSPARPPVGRM</sequence>
<evidence type="ECO:0000313" key="3">
    <source>
        <dbReference type="Proteomes" id="UP001432039"/>
    </source>
</evidence>
<keyword evidence="1" id="KW-0472">Membrane</keyword>
<dbReference type="RefSeq" id="WP_328961332.1">
    <property type="nucleotide sequence ID" value="NZ_CP108090.1"/>
</dbReference>
<organism evidence="2 3">
    <name type="scientific">Streptomyces virginiae</name>
    <name type="common">Streptomyces cinnamonensis</name>
    <dbReference type="NCBI Taxonomy" id="1961"/>
    <lineage>
        <taxon>Bacteria</taxon>
        <taxon>Bacillati</taxon>
        <taxon>Actinomycetota</taxon>
        <taxon>Actinomycetes</taxon>
        <taxon>Kitasatosporales</taxon>
        <taxon>Streptomycetaceae</taxon>
        <taxon>Streptomyces</taxon>
    </lineage>
</organism>